<name>A0A8J7WQE3_9ACTN</name>
<organism evidence="1 2">
    <name type="scientific">Actinocrinis puniceicyclus</name>
    <dbReference type="NCBI Taxonomy" id="977794"/>
    <lineage>
        <taxon>Bacteria</taxon>
        <taxon>Bacillati</taxon>
        <taxon>Actinomycetota</taxon>
        <taxon>Actinomycetes</taxon>
        <taxon>Catenulisporales</taxon>
        <taxon>Actinospicaceae</taxon>
        <taxon>Actinocrinis</taxon>
    </lineage>
</organism>
<dbReference type="InterPro" id="IPR036890">
    <property type="entry name" value="HATPase_C_sf"/>
</dbReference>
<evidence type="ECO:0000313" key="2">
    <source>
        <dbReference type="Proteomes" id="UP000677913"/>
    </source>
</evidence>
<keyword evidence="2" id="KW-1185">Reference proteome</keyword>
<protein>
    <recommendedName>
        <fullName evidence="3">Molecular chaperone Hsp90</fullName>
    </recommendedName>
</protein>
<dbReference type="SUPFAM" id="SSF55874">
    <property type="entry name" value="ATPase domain of HSP90 chaperone/DNA topoisomerase II/histidine kinase"/>
    <property type="match status" value="1"/>
</dbReference>
<dbReference type="RefSeq" id="WP_211471772.1">
    <property type="nucleotide sequence ID" value="NZ_JAGSXH010000165.1"/>
</dbReference>
<reference evidence="1" key="1">
    <citation type="submission" date="2021-04" db="EMBL/GenBank/DDBJ databases">
        <title>Genome based classification of Actinospica acidithermotolerans sp. nov., an actinobacterium isolated from an Indonesian hot spring.</title>
        <authorList>
            <person name="Kusuma A.B."/>
            <person name="Putra K.E."/>
            <person name="Nafisah S."/>
            <person name="Loh J."/>
            <person name="Nouioui I."/>
            <person name="Goodfellow M."/>
        </authorList>
    </citation>
    <scope>NUCLEOTIDE SEQUENCE</scope>
    <source>
        <strain evidence="1">DSM 45618</strain>
    </source>
</reference>
<dbReference type="EMBL" id="JAGSXH010000165">
    <property type="protein sequence ID" value="MBS2966568.1"/>
    <property type="molecule type" value="Genomic_DNA"/>
</dbReference>
<dbReference type="Proteomes" id="UP000677913">
    <property type="component" value="Unassembled WGS sequence"/>
</dbReference>
<dbReference type="Gene3D" id="3.30.565.10">
    <property type="entry name" value="Histidine kinase-like ATPase, C-terminal domain"/>
    <property type="match status" value="1"/>
</dbReference>
<gene>
    <name evidence="1" type="ORF">KGA66_26250</name>
</gene>
<dbReference type="NCBIfam" id="NF047352">
    <property type="entry name" value="P_loop_sacsin"/>
    <property type="match status" value="1"/>
</dbReference>
<dbReference type="AlphaFoldDB" id="A0A8J7WQE3"/>
<comment type="caution">
    <text evidence="1">The sequence shown here is derived from an EMBL/GenBank/DDBJ whole genome shotgun (WGS) entry which is preliminary data.</text>
</comment>
<evidence type="ECO:0000313" key="1">
    <source>
        <dbReference type="EMBL" id="MBS2966568.1"/>
    </source>
</evidence>
<sequence length="1099" mass="115678">MTDRFDTAAIRSRVLDAWAAAPVRFREDANLEEDLVVGAYRDRVVIELAQNAADAATRAGRAGRLRLSLRRPPAGPAELVAANTGSALDAAGVVGLATLRASSKRDEWDGGGAAGDPVGGAGGTVGRFGVGFAAVLAVSDEPVVLSRQGSVRFSAAHARAAVEDVAVRSPELGRELRRREGRIPVLRLPFPAEGVPPEGYDTAVVLPLRDSAAEQLARRLLGEIDDALLLALPRLAEIVVEDGDTTRTLTSRSGGEHEWVVTDGSRTTRWRLSRAHGALDPLLLANRPVEERARPYWSVTWAVPLDAEADAGGAGAREAVFPGGGFEAAAAAAVAAAAEPLRPRTAPVVHAPTPTDEPLGLPALLIGSFPLDPTRRHVAPGDLADFLLDQAAAAYAQLVAQWPRRDPGLLRLVPGPVAEGALDGALRERIVRLLPRTACLPAADGGREPLRPQDAAVIVPCDEALVAAVADVVPGLLPAGWERDTVALGALRVRRLELSALVEILAALRREPSWWGRLYAALEGVAGYDPGAREALGALPVPLADGRMVRGAAGALLFGGGPGAAAFGGGGLEQLRWDALRPLGLRVVHPAALGPGAYGLLERLGARPAQPRAVLADPAVRGALAAARDRLPQADPQEGEDPAALAEAVLALVRAAAPRPGERFGLGDLLLPDERGVYTPARELLLPGSPLAGVVEPGAFGCVDAQWVRRWGGETLRAVGVLDTFTVVRAADVLFDPDGIDAAPGGEGSLFELDGFEQWLDQVRELLPAGARDAPPVTPELVAVRDLDLVARERWPAALDLLAGPGLRAAVTEPMRVLTGDGRSLRLPSYTSWWLGRHPVLDGRCPADLAIGGGLLSGLYEQIPGPGDDPQDRKQYPDASRLPREMLEGLGVRAGLGALLDSPGGADELLGRLADARFEVGARQLVELYDALAQVPQERVDPPRVLRALVDGRPQLVDAADVAVVEAPDLLALLEGVPCLAVAARNAERLADLLDVSLAGELVQGRVTSEGECQPVPGVVLELLPGAPESYFEHEELILDGEVESDWRVVDGQVHASTFDGLARALAWAAGRWERRHLIAAVLAEPERAGQLAAETYFE</sequence>
<proteinExistence type="predicted"/>
<accession>A0A8J7WQE3</accession>
<evidence type="ECO:0008006" key="3">
    <source>
        <dbReference type="Google" id="ProtNLM"/>
    </source>
</evidence>